<gene>
    <name evidence="2" type="ORF">FH039_09580</name>
</gene>
<feature type="transmembrane region" description="Helical" evidence="1">
    <location>
        <begin position="6"/>
        <end position="25"/>
    </location>
</feature>
<dbReference type="Proteomes" id="UP000306007">
    <property type="component" value="Chromosome"/>
</dbReference>
<dbReference type="EMBL" id="CP040846">
    <property type="protein sequence ID" value="QDA31798.1"/>
    <property type="molecule type" value="Genomic_DNA"/>
</dbReference>
<evidence type="ECO:0008006" key="4">
    <source>
        <dbReference type="Google" id="ProtNLM"/>
    </source>
</evidence>
<keyword evidence="1" id="KW-0812">Transmembrane</keyword>
<feature type="transmembrane region" description="Helical" evidence="1">
    <location>
        <begin position="173"/>
        <end position="200"/>
    </location>
</feature>
<name>A0A4Y5SLN8_9EURY</name>
<organism evidence="2 3">
    <name type="scientific">Thermococcus indicus</name>
    <dbReference type="NCBI Taxonomy" id="2586643"/>
    <lineage>
        <taxon>Archaea</taxon>
        <taxon>Methanobacteriati</taxon>
        <taxon>Methanobacteriota</taxon>
        <taxon>Thermococci</taxon>
        <taxon>Thermococcales</taxon>
        <taxon>Thermococcaceae</taxon>
        <taxon>Thermococcus</taxon>
    </lineage>
</organism>
<feature type="transmembrane region" description="Helical" evidence="1">
    <location>
        <begin position="37"/>
        <end position="57"/>
    </location>
</feature>
<keyword evidence="1" id="KW-0472">Membrane</keyword>
<evidence type="ECO:0000256" key="1">
    <source>
        <dbReference type="SAM" id="Phobius"/>
    </source>
</evidence>
<dbReference type="AlphaFoldDB" id="A0A4Y5SLN8"/>
<keyword evidence="1" id="KW-1133">Transmembrane helix</keyword>
<dbReference type="GeneID" id="40475434"/>
<feature type="transmembrane region" description="Helical" evidence="1">
    <location>
        <begin position="69"/>
        <end position="91"/>
    </location>
</feature>
<evidence type="ECO:0000313" key="2">
    <source>
        <dbReference type="EMBL" id="QDA31798.1"/>
    </source>
</evidence>
<protein>
    <recommendedName>
        <fullName evidence="4">CPBP family intramembrane metalloprotease</fullName>
    </recommendedName>
</protein>
<reference evidence="2 3" key="1">
    <citation type="submission" date="2019-06" db="EMBL/GenBank/DDBJ databases">
        <title>Thermococcus indicus sp. nov., a Fe(III)-reducing hyperthermophilic archaeon isolated from the Onnuri vent field of the Central Indian Ocean ridge.</title>
        <authorList>
            <person name="Lim J.K."/>
            <person name="Kim Y.J."/>
            <person name="Kwon K.K."/>
        </authorList>
    </citation>
    <scope>NUCLEOTIDE SEQUENCE [LARGE SCALE GENOMIC DNA]</scope>
    <source>
        <strain evidence="2 3">IOH1</strain>
    </source>
</reference>
<evidence type="ECO:0000313" key="3">
    <source>
        <dbReference type="Proteomes" id="UP000306007"/>
    </source>
</evidence>
<feature type="transmembrane region" description="Helical" evidence="1">
    <location>
        <begin position="143"/>
        <end position="161"/>
    </location>
</feature>
<dbReference type="KEGG" id="tic:FH039_09580"/>
<feature type="transmembrane region" description="Helical" evidence="1">
    <location>
        <begin position="112"/>
        <end position="131"/>
    </location>
</feature>
<accession>A0A4Y5SLN8</accession>
<keyword evidence="3" id="KW-1185">Reference proteome</keyword>
<sequence>MSDSMLRGIGYLLSITLVLYALSSLSKGQGFFATSVGRLFGLLVAILLAYFISRIFYGLPLDWGADGKSLSHAVALMFPLYAFSFVAVLYFGAERFMDMARPGFVDEWSLSLIPYSLAFWILSGILTAFSYDAVPYELFGERGRTAGIAGATVVFALNYNQPLLTGFWRPEDIVFFGAAFAYSYSVNGKASSLVIAYLISELPLWWCLLYPLGGTVFVGYMTARFLLSACFLFRHLA</sequence>
<feature type="transmembrane region" description="Helical" evidence="1">
    <location>
        <begin position="212"/>
        <end position="233"/>
    </location>
</feature>
<dbReference type="RefSeq" id="WP_139681131.1">
    <property type="nucleotide sequence ID" value="NZ_CP040846.1"/>
</dbReference>
<dbReference type="OrthoDB" id="101995at2157"/>
<proteinExistence type="predicted"/>